<dbReference type="GO" id="GO:0016874">
    <property type="term" value="F:ligase activity"/>
    <property type="evidence" value="ECO:0007669"/>
    <property type="project" value="UniProtKB-KW"/>
</dbReference>
<dbReference type="EMBL" id="PP595732">
    <property type="protein sequence ID" value="XBS49931.1"/>
    <property type="molecule type" value="Genomic_DNA"/>
</dbReference>
<proteinExistence type="predicted"/>
<protein>
    <submittedName>
        <fullName evidence="1">DNA ligase</fullName>
    </submittedName>
</protein>
<keyword evidence="1" id="KW-0436">Ligase</keyword>
<evidence type="ECO:0000313" key="1">
    <source>
        <dbReference type="EMBL" id="XBS49931.1"/>
    </source>
</evidence>
<reference evidence="1" key="1">
    <citation type="submission" date="2024-04" db="EMBL/GenBank/DDBJ databases">
        <authorList>
            <person name="Jaglan A.B."/>
            <person name="Vashisth M."/>
            <person name="Anand T."/>
            <person name="Virmani N."/>
            <person name="Bera B."/>
            <person name="Vaid R."/>
        </authorList>
    </citation>
    <scope>NUCLEOTIDE SEQUENCE</scope>
</reference>
<organism evidence="1">
    <name type="scientific">Salmonella phage SalP219</name>
    <dbReference type="NCBI Taxonomy" id="3158864"/>
    <lineage>
        <taxon>Viruses</taxon>
        <taxon>Duplodnaviria</taxon>
        <taxon>Heunggongvirae</taxon>
        <taxon>Uroviricota</taxon>
        <taxon>Caudoviricetes</taxon>
        <taxon>Vequintavirinae</taxon>
        <taxon>Seunavirus</taxon>
    </lineage>
</organism>
<sequence length="84" mass="9285">MAKSEVKLVEFNMKQTKKEDAEEILAGLIDEGFVLIGQHEAEGWMNFTMVKSDNSLNVVLNTDGGITPAHQFQVVNGAVERVVH</sequence>
<name>A0AAU7PIU8_9CAUD</name>
<accession>A0AAU7PIU8</accession>